<comment type="catalytic activity">
    <reaction evidence="6">
        <text>a 2'-deoxycytidine in DNA + S-adenosyl-L-methionine = a 5-methyl-2'-deoxycytidine in DNA + S-adenosyl-L-homocysteine + H(+)</text>
        <dbReference type="Rhea" id="RHEA:13681"/>
        <dbReference type="Rhea" id="RHEA-COMP:11369"/>
        <dbReference type="Rhea" id="RHEA-COMP:11370"/>
        <dbReference type="ChEBI" id="CHEBI:15378"/>
        <dbReference type="ChEBI" id="CHEBI:57856"/>
        <dbReference type="ChEBI" id="CHEBI:59789"/>
        <dbReference type="ChEBI" id="CHEBI:85452"/>
        <dbReference type="ChEBI" id="CHEBI:85454"/>
        <dbReference type="EC" id="2.1.1.37"/>
    </reaction>
</comment>
<evidence type="ECO:0000256" key="1">
    <source>
        <dbReference type="ARBA" id="ARBA00011975"/>
    </source>
</evidence>
<organism evidence="8 9">
    <name type="scientific">Alcaligenes aquatilis</name>
    <dbReference type="NCBI Taxonomy" id="323284"/>
    <lineage>
        <taxon>Bacteria</taxon>
        <taxon>Pseudomonadati</taxon>
        <taxon>Pseudomonadota</taxon>
        <taxon>Betaproteobacteria</taxon>
        <taxon>Burkholderiales</taxon>
        <taxon>Alcaligenaceae</taxon>
        <taxon>Alcaligenes</taxon>
    </lineage>
</organism>
<dbReference type="InterPro" id="IPR001525">
    <property type="entry name" value="C5_MeTfrase"/>
</dbReference>
<dbReference type="GO" id="GO:0044027">
    <property type="term" value="P:negative regulation of gene expression via chromosomal CpG island methylation"/>
    <property type="evidence" value="ECO:0007669"/>
    <property type="project" value="TreeGrafter"/>
</dbReference>
<dbReference type="Gene3D" id="3.90.120.10">
    <property type="entry name" value="DNA Methylase, subunit A, domain 2"/>
    <property type="match status" value="1"/>
</dbReference>
<dbReference type="AlphaFoldDB" id="A0A3G2HS65"/>
<evidence type="ECO:0000256" key="7">
    <source>
        <dbReference type="PROSITE-ProRule" id="PRU01016"/>
    </source>
</evidence>
<keyword evidence="2 7" id="KW-0489">Methyltransferase</keyword>
<dbReference type="PANTHER" id="PTHR10629:SF52">
    <property type="entry name" value="DNA (CYTOSINE-5)-METHYLTRANSFERASE 1"/>
    <property type="match status" value="1"/>
</dbReference>
<accession>A0A3G2HS65</accession>
<dbReference type="PROSITE" id="PS00094">
    <property type="entry name" value="C5_MTASE_1"/>
    <property type="match status" value="1"/>
</dbReference>
<keyword evidence="3 7" id="KW-0808">Transferase</keyword>
<dbReference type="Pfam" id="PF00145">
    <property type="entry name" value="DNA_methylase"/>
    <property type="match status" value="2"/>
</dbReference>
<evidence type="ECO:0000313" key="8">
    <source>
        <dbReference type="EMBL" id="AYN19588.1"/>
    </source>
</evidence>
<protein>
    <recommendedName>
        <fullName evidence="1">DNA (cytosine-5-)-methyltransferase</fullName>
        <ecNumber evidence="1">2.1.1.37</ecNumber>
    </recommendedName>
</protein>
<dbReference type="InterPro" id="IPR050390">
    <property type="entry name" value="C5-Methyltransferase"/>
</dbReference>
<evidence type="ECO:0000313" key="9">
    <source>
        <dbReference type="Proteomes" id="UP000268070"/>
    </source>
</evidence>
<evidence type="ECO:0000256" key="5">
    <source>
        <dbReference type="ARBA" id="ARBA00022747"/>
    </source>
</evidence>
<dbReference type="EC" id="2.1.1.37" evidence="1"/>
<feature type="active site" evidence="7">
    <location>
        <position position="91"/>
    </location>
</feature>
<dbReference type="GO" id="GO:0009307">
    <property type="term" value="P:DNA restriction-modification system"/>
    <property type="evidence" value="ECO:0007669"/>
    <property type="project" value="UniProtKB-KW"/>
</dbReference>
<reference evidence="8 9" key="1">
    <citation type="submission" date="2018-09" db="EMBL/GenBank/DDBJ databases">
        <title>Complete genome sequence of the hydrocarbonoclastic bacterium Alcaligenes aquatilis QD168, isolated from a crude-oil polluted marine sediment of Central Chile.</title>
        <authorList>
            <person name="Duran R.E."/>
            <person name="Barra B."/>
            <person name="Salva-Serra F."/>
            <person name="Mendez V."/>
            <person name="Moore E.R.B."/>
            <person name="Seeger M."/>
        </authorList>
    </citation>
    <scope>NUCLEOTIDE SEQUENCE [LARGE SCALE GENOMIC DNA]</scope>
    <source>
        <strain evidence="8 9">QD168</strain>
    </source>
</reference>
<dbReference type="EMBL" id="CP032153">
    <property type="protein sequence ID" value="AYN19588.1"/>
    <property type="molecule type" value="Genomic_DNA"/>
</dbReference>
<dbReference type="PROSITE" id="PS51679">
    <property type="entry name" value="SAM_MT_C5"/>
    <property type="match status" value="1"/>
</dbReference>
<dbReference type="InterPro" id="IPR029063">
    <property type="entry name" value="SAM-dependent_MTases_sf"/>
</dbReference>
<dbReference type="RefSeq" id="WP_121737990.1">
    <property type="nucleotide sequence ID" value="NZ_CP032153.1"/>
</dbReference>
<dbReference type="GO" id="GO:0032259">
    <property type="term" value="P:methylation"/>
    <property type="evidence" value="ECO:0007669"/>
    <property type="project" value="UniProtKB-KW"/>
</dbReference>
<dbReference type="OrthoDB" id="9813719at2"/>
<dbReference type="Gene3D" id="3.40.50.150">
    <property type="entry name" value="Vaccinia Virus protein VP39"/>
    <property type="match status" value="1"/>
</dbReference>
<sequence>MNPQPRHSQRMPRNPPLLYGSVCSGIEAASLAWHPLGLEAAWFAEIDSFPSAVLAHHYPHVPNLGDMTEIAHQVRDRAVPAPDILVGGTPCQSFSIAGRRQGLNDPRGALTLAYVELANAIDQIRYEDGHSSATIVWENVPGVLNDRSNAFGHFLGTLAGESRALQPPGDRWAHAGCVSGPRRRIAWRVLDAQYFGVAQRRKRVFLVASGGDDLDPAEVLFERDGLLGDSSSGCSPWQDASRAAGHGTAAASDYAGLKQPYGKVAMTFGFGGGNTAGPIDVAACLTAAPGPKNDFEVETFLAQSVAGNITHMLSTANGGKGSSEDGTGKGVPIIAFTAQGGGADAMENQAPTLRAGGHGNSHANADVVPAFAFAQNSRGELRLESGHGQLAGTLSTGGGKPGQGRPMVLSVALRGRAEGLAFELGGSVAAALRTSGGGADKPHVLAPDLEAHFRYDRNNPGPGDWSHWRVRRLMPVECERLQGMPDDYTLIPYRGKPAADTPRYKAIGNSMAVPCMAWLGQRLVWCLNKMGATDSD</sequence>
<comment type="similarity">
    <text evidence="7">Belongs to the class I-like SAM-binding methyltransferase superfamily. C5-methyltransferase family.</text>
</comment>
<dbReference type="GO" id="GO:0003677">
    <property type="term" value="F:DNA binding"/>
    <property type="evidence" value="ECO:0007669"/>
    <property type="project" value="TreeGrafter"/>
</dbReference>
<dbReference type="SUPFAM" id="SSF53335">
    <property type="entry name" value="S-adenosyl-L-methionine-dependent methyltransferases"/>
    <property type="match status" value="1"/>
</dbReference>
<evidence type="ECO:0000256" key="6">
    <source>
        <dbReference type="ARBA" id="ARBA00047422"/>
    </source>
</evidence>
<evidence type="ECO:0000256" key="4">
    <source>
        <dbReference type="ARBA" id="ARBA00022691"/>
    </source>
</evidence>
<gene>
    <name evidence="8" type="ORF">D3M96_02975</name>
</gene>
<dbReference type="GO" id="GO:0003886">
    <property type="term" value="F:DNA (cytosine-5-)-methyltransferase activity"/>
    <property type="evidence" value="ECO:0007669"/>
    <property type="project" value="UniProtKB-EC"/>
</dbReference>
<evidence type="ECO:0000256" key="3">
    <source>
        <dbReference type="ARBA" id="ARBA00022679"/>
    </source>
</evidence>
<keyword evidence="5" id="KW-0680">Restriction system</keyword>
<dbReference type="Proteomes" id="UP000268070">
    <property type="component" value="Chromosome"/>
</dbReference>
<dbReference type="InterPro" id="IPR018117">
    <property type="entry name" value="C5_DNA_meth_AS"/>
</dbReference>
<keyword evidence="4 7" id="KW-0949">S-adenosyl-L-methionine</keyword>
<evidence type="ECO:0000256" key="2">
    <source>
        <dbReference type="ARBA" id="ARBA00022603"/>
    </source>
</evidence>
<dbReference type="PANTHER" id="PTHR10629">
    <property type="entry name" value="CYTOSINE-SPECIFIC METHYLTRANSFERASE"/>
    <property type="match status" value="1"/>
</dbReference>
<proteinExistence type="inferred from homology"/>
<name>A0A3G2HS65_9BURK</name>
<dbReference type="KEGG" id="aaqu:D3M96_02975"/>
<dbReference type="REBASE" id="276179">
    <property type="entry name" value="M.Aaq168ORF2975P"/>
</dbReference>